<proteinExistence type="predicted"/>
<evidence type="ECO:0000256" key="1">
    <source>
        <dbReference type="SAM" id="MobiDB-lite"/>
    </source>
</evidence>
<reference evidence="2" key="1">
    <citation type="submission" date="2020-11" db="EMBL/GenBank/DDBJ databases">
        <title>Connecting structure to function with the recovery of over 1000 high-quality activated sludge metagenome-assembled genomes encoding full-length rRNA genes using long-read sequencing.</title>
        <authorList>
            <person name="Singleton C.M."/>
            <person name="Petriglieri F."/>
            <person name="Kristensen J.M."/>
            <person name="Kirkegaard R.H."/>
            <person name="Michaelsen T.Y."/>
            <person name="Andersen M.H."/>
            <person name="Karst S.M."/>
            <person name="Dueholm M.S."/>
            <person name="Nielsen P.H."/>
            <person name="Albertsen M."/>
        </authorList>
    </citation>
    <scope>NUCLEOTIDE SEQUENCE</scope>
    <source>
        <strain evidence="2">Fred_18-Q3-R57-64_BAT3C.431</strain>
    </source>
</reference>
<name>A0A7T9DK61_9ARCH</name>
<protein>
    <submittedName>
        <fullName evidence="2">Uncharacterized protein</fullName>
    </submittedName>
</protein>
<evidence type="ECO:0000313" key="2">
    <source>
        <dbReference type="EMBL" id="QQR92741.1"/>
    </source>
</evidence>
<feature type="region of interest" description="Disordered" evidence="1">
    <location>
        <begin position="1"/>
        <end position="23"/>
    </location>
</feature>
<dbReference type="EMBL" id="CP064981">
    <property type="protein sequence ID" value="QQR92741.1"/>
    <property type="molecule type" value="Genomic_DNA"/>
</dbReference>
<sequence>MPRKKTIRQRPITKKTPGLTAKPTREDTWLETILNRRLQKKGMEPTIFPIALAQIGITPARAKALIAWQVKRMQFEPARVQNIIRELIHVYENERNWLIKKRNLER</sequence>
<gene>
    <name evidence="2" type="ORF">IPJ89_00665</name>
</gene>
<accession>A0A7T9DK61</accession>
<organism evidence="2">
    <name type="scientific">Candidatus Iainarchaeum sp</name>
    <dbReference type="NCBI Taxonomy" id="3101447"/>
    <lineage>
        <taxon>Archaea</taxon>
        <taxon>Candidatus Iainarchaeota</taxon>
        <taxon>Candidatus Iainarchaeia</taxon>
        <taxon>Candidatus Iainarchaeales</taxon>
        <taxon>Candidatus Iainarchaeaceae</taxon>
        <taxon>Candidatus Iainarchaeum</taxon>
    </lineage>
</organism>
<dbReference type="Proteomes" id="UP000596004">
    <property type="component" value="Chromosome"/>
</dbReference>
<dbReference type="AlphaFoldDB" id="A0A7T9DK61"/>
<feature type="compositionally biased region" description="Basic residues" evidence="1">
    <location>
        <begin position="1"/>
        <end position="13"/>
    </location>
</feature>